<evidence type="ECO:0000313" key="2">
    <source>
        <dbReference type="Proteomes" id="UP000236664"/>
    </source>
</evidence>
<proteinExistence type="predicted"/>
<dbReference type="Proteomes" id="UP000236664">
    <property type="component" value="Unassembled WGS sequence"/>
</dbReference>
<dbReference type="OrthoDB" id="5106000at2759"/>
<reference evidence="1 2" key="1">
    <citation type="submission" date="2017-06" db="EMBL/GenBank/DDBJ databases">
        <title>Genome of Fusarium nygamai isolate CS10214.</title>
        <authorList>
            <person name="Gardiner D.M."/>
            <person name="Obanor F."/>
            <person name="Kazan K."/>
        </authorList>
    </citation>
    <scope>NUCLEOTIDE SEQUENCE [LARGE SCALE GENOMIC DNA]</scope>
    <source>
        <strain evidence="1 2">CS10214</strain>
    </source>
</reference>
<sequence>MQCHEEWRLEIFIDLQARLLLNLCDQKITPDIKIRKNMELCKTIWSDYSLIEMLIRNIYYIKFTRHLYPFSSYIMSL</sequence>
<name>A0A2K0WE59_GIBNY</name>
<gene>
    <name evidence="1" type="ORF">FNYG_06166</name>
</gene>
<accession>A0A2K0WE59</accession>
<protein>
    <submittedName>
        <fullName evidence="1">Uncharacterized protein</fullName>
    </submittedName>
</protein>
<evidence type="ECO:0000313" key="1">
    <source>
        <dbReference type="EMBL" id="PNP80567.1"/>
    </source>
</evidence>
<dbReference type="EMBL" id="MTQA01000077">
    <property type="protein sequence ID" value="PNP80567.1"/>
    <property type="molecule type" value="Genomic_DNA"/>
</dbReference>
<organism evidence="1 2">
    <name type="scientific">Gibberella nygamai</name>
    <name type="common">Bean root rot disease fungus</name>
    <name type="synonym">Fusarium nygamai</name>
    <dbReference type="NCBI Taxonomy" id="42673"/>
    <lineage>
        <taxon>Eukaryota</taxon>
        <taxon>Fungi</taxon>
        <taxon>Dikarya</taxon>
        <taxon>Ascomycota</taxon>
        <taxon>Pezizomycotina</taxon>
        <taxon>Sordariomycetes</taxon>
        <taxon>Hypocreomycetidae</taxon>
        <taxon>Hypocreales</taxon>
        <taxon>Nectriaceae</taxon>
        <taxon>Fusarium</taxon>
        <taxon>Fusarium fujikuroi species complex</taxon>
    </lineage>
</organism>
<comment type="caution">
    <text evidence="1">The sequence shown here is derived from an EMBL/GenBank/DDBJ whole genome shotgun (WGS) entry which is preliminary data.</text>
</comment>
<keyword evidence="2" id="KW-1185">Reference proteome</keyword>
<dbReference type="AlphaFoldDB" id="A0A2K0WE59"/>